<evidence type="ECO:0000313" key="3">
    <source>
        <dbReference type="Proteomes" id="UP000535937"/>
    </source>
</evidence>
<dbReference type="PANTHER" id="PTHR10443">
    <property type="entry name" value="MICROSOMAL DIPEPTIDASE"/>
    <property type="match status" value="1"/>
</dbReference>
<dbReference type="PANTHER" id="PTHR10443:SF12">
    <property type="entry name" value="DIPEPTIDASE"/>
    <property type="match status" value="1"/>
</dbReference>
<dbReference type="PROSITE" id="PS51365">
    <property type="entry name" value="RENAL_DIPEPTIDASE_2"/>
    <property type="match status" value="1"/>
</dbReference>
<evidence type="ECO:0000256" key="1">
    <source>
        <dbReference type="SAM" id="SignalP"/>
    </source>
</evidence>
<organism evidence="2 3">
    <name type="scientific">Microbulbifer rhizosphaerae</name>
    <dbReference type="NCBI Taxonomy" id="1562603"/>
    <lineage>
        <taxon>Bacteria</taxon>
        <taxon>Pseudomonadati</taxon>
        <taxon>Pseudomonadota</taxon>
        <taxon>Gammaproteobacteria</taxon>
        <taxon>Cellvibrionales</taxon>
        <taxon>Microbulbiferaceae</taxon>
        <taxon>Microbulbifer</taxon>
    </lineage>
</organism>
<dbReference type="GO" id="GO:0006508">
    <property type="term" value="P:proteolysis"/>
    <property type="evidence" value="ECO:0007669"/>
    <property type="project" value="InterPro"/>
</dbReference>
<feature type="signal peptide" evidence="1">
    <location>
        <begin position="1"/>
        <end position="23"/>
    </location>
</feature>
<dbReference type="RefSeq" id="WP_183456685.1">
    <property type="nucleotide sequence ID" value="NZ_JACHWZ010000002.1"/>
</dbReference>
<dbReference type="InterPro" id="IPR032466">
    <property type="entry name" value="Metal_Hydrolase"/>
</dbReference>
<dbReference type="Proteomes" id="UP000535937">
    <property type="component" value="Unassembled WGS sequence"/>
</dbReference>
<gene>
    <name evidence="2" type="ORF">FHS09_000700</name>
</gene>
<name>A0A7W4Z7U7_9GAMM</name>
<keyword evidence="3" id="KW-1185">Reference proteome</keyword>
<dbReference type="InterPro" id="IPR008257">
    <property type="entry name" value="Pept_M19"/>
</dbReference>
<feature type="chain" id="PRO_5030891686" evidence="1">
    <location>
        <begin position="24"/>
        <end position="622"/>
    </location>
</feature>
<evidence type="ECO:0000313" key="2">
    <source>
        <dbReference type="EMBL" id="MBB3059892.1"/>
    </source>
</evidence>
<proteinExistence type="predicted"/>
<protein>
    <submittedName>
        <fullName evidence="2">Microsomal dipeptidase-like Zn-dependent dipeptidase</fullName>
    </submittedName>
</protein>
<dbReference type="Pfam" id="PF01244">
    <property type="entry name" value="Peptidase_M19"/>
    <property type="match status" value="2"/>
</dbReference>
<keyword evidence="1" id="KW-0732">Signal</keyword>
<sequence>MYKNCFLSSLLLSALLLTNSAQAESTSYGRINGFAELHSHLMAEYQFGGSWFWGKNSGPMEQALARCDGGLHTHDMAFWDDLPTPVPSHSHAATILGPATELFGDYHGLSEAGIDNPIKWDLSGGDVGIHLGKRRGFDNRKCRYVYIDRIWGIKVEVPGTCPRPHFQGWPSWDTRAHQQMWEGWLKDAFEGGMKLMVVSIAESEMMCKLTPPHKRRFPCGEMDSVRRQLQAFQTFVERNNDWLAVAKTPDEARNIIQVQNKLALVLSVEITDLFPSGDIEPQLQDFYDLGVRSIHLAHHANSRFAGVAPFSKLVNKGGVLNEFNNMSGIPAILEVLEGLLGSNDILTVISQNIGIGSNFSRVTCTYKGNATGAKGDCDGRDYLNAKGLTSDGRKLVKAMMERRMLIDLAHSSRNTIKDVYEVSKRNSYPMFSSHVHLADVVTDPKESFNEKYLTQPEIDMFVETGGMAGVRTGPEKTRTVYSSGVLNNCQGSSKSFAQSVAYAVDHNLTIGFGADLNGFIEQMLPRYGAEEEACWGNNSDQDAQPQKPWYERSQFDGQGLAHIGLLPVLVNDLEEVGLNQQYIDHINSSAENFVQMWERAHNSELKGDDYSWFVPLQNLIIF</sequence>
<dbReference type="SUPFAM" id="SSF51556">
    <property type="entry name" value="Metallo-dependent hydrolases"/>
    <property type="match status" value="1"/>
</dbReference>
<dbReference type="AlphaFoldDB" id="A0A7W4Z7U7"/>
<dbReference type="GO" id="GO:0070573">
    <property type="term" value="F:metallodipeptidase activity"/>
    <property type="evidence" value="ECO:0007669"/>
    <property type="project" value="InterPro"/>
</dbReference>
<dbReference type="Gene3D" id="3.20.20.140">
    <property type="entry name" value="Metal-dependent hydrolases"/>
    <property type="match status" value="1"/>
</dbReference>
<accession>A0A7W4Z7U7</accession>
<reference evidence="2 3" key="1">
    <citation type="submission" date="2020-08" db="EMBL/GenBank/DDBJ databases">
        <title>Genomic Encyclopedia of Type Strains, Phase III (KMG-III): the genomes of soil and plant-associated and newly described type strains.</title>
        <authorList>
            <person name="Whitman W."/>
        </authorList>
    </citation>
    <scope>NUCLEOTIDE SEQUENCE [LARGE SCALE GENOMIC DNA]</scope>
    <source>
        <strain evidence="2 3">CECT 8799</strain>
    </source>
</reference>
<comment type="caution">
    <text evidence="2">The sequence shown here is derived from an EMBL/GenBank/DDBJ whole genome shotgun (WGS) entry which is preliminary data.</text>
</comment>
<dbReference type="EMBL" id="JACHWZ010000002">
    <property type="protein sequence ID" value="MBB3059892.1"/>
    <property type="molecule type" value="Genomic_DNA"/>
</dbReference>